<organism evidence="7 8">
    <name type="scientific">Vibrio ruber (strain DSM 16370 / JCM 11486 / BCRC 17186 / CECT 7878 / LMG 23124 / VR1)</name>
    <dbReference type="NCBI Taxonomy" id="1123498"/>
    <lineage>
        <taxon>Bacteria</taxon>
        <taxon>Pseudomonadati</taxon>
        <taxon>Pseudomonadota</taxon>
        <taxon>Gammaproteobacteria</taxon>
        <taxon>Vibrionales</taxon>
        <taxon>Vibrionaceae</taxon>
        <taxon>Vibrio</taxon>
    </lineage>
</organism>
<dbReference type="RefSeq" id="WP_077333451.1">
    <property type="nucleotide sequence ID" value="NZ_FULE01000011.1"/>
</dbReference>
<sequence>MSHAELNQQNTLDASKSDATPRPKPENPLDPHHIAQRLAQLPPEKKQQFRALLQSKQIDSWQLPIVPVSHPDNRAALSSAQQRLWFIEQYEQGRALYNLTGRLVLTGQLDQQAMQRAFASLLQRHHILRSTYQTDAAGQVYQQVEQDYQLPFEIHTQVTDIEQRCEQISNQPFTLDRDLPVRVALLSPAEEACEKRLSSEAMSSEAGEAEKCLSPEENQACLSSEERSLQGRLSPQGEPSSASRHNQCWHLLFVIHHIAFDAWSESVLIQELAALYDHHLNHPGEEAAPPSSLQYADYAVWQQEWLMSEKAEQQREFWQTTLANAPSQTQLPFDFPYPSVAQRNYQGAQQSLTLPAAVLQAAQSFAAREGTTLYNVMQAAFLLQLNRQGAGADICLGTSVANRQRPELETMLGFLVNTLVLRHQLPPQVTFRRLVSQVSQTTQSAFEHQDLPFDLVLDALDVERGQAWSPLFQVLFVYRNVPRSSLSLTDLSIDVVERELKQARFDMTVRLNEIEQADGEAALRIDLEYSTELFSQETIQTLLEAYLQILTQVFEQPDLRWDIRERELAEPVSADDATVSETLSSADSAEVMQLAEQIAAGYREMLRKDVTLHDSFFQLGGDSILCLQLVALLKKSGVKLTPKQVFAKQTPLKIARAQLQVESSDTDDVTQLAEQIAAGYRTMLNKDVTLHDSFFRQGGDSILCLQLVALLKKSGIKLTPKQVFARQTPIALARELIGGVPAATQVEATEPSQSNIPLAPIQHWFFDQHLAQADHWNQSVLLSYTDTIDLSCLRQAVSQVFALHPQLSARYFVADEVSIVAGTDTPTGTDVLAGTDTLSGTDVLSETDLLTGTGTRAANAHAEKQTVLQQLGEGPWPVEAHSLPAEQLDTLLQAQQSLLNLQNTAPIRADVIDFDDQAGGRILLTAHHLVVDGVSWRVLISQLCQAYFSLLGGAQAELPEPSASYGEWVRSLQQWPESHKRAAREYWQPLARTDAATQHQWVRLPASVGEIDFTQPNRLADTESIDVQLEPVLTRKLTTTALQAYDLGINDLLLAALNGSIAEWRAVPEVLIELEGHGRQHETLDLSQTVGWFTSRYPVRLQCHAHFVTGSVTGTDTLGKDVAWTDATMRQLILDTKAQLRQVPEQGQGFGVLKYLCGELDTLVTPSIVFNYLGQLDRGLAIGDISLADETVPEQRHGSNTRKQWLDINGMIKNGALTVHWQFNHNVQTPHMIRQVAERFITVLSALIEHCEQAQPTLSLSDYPLVIDAVDSQEAFEHLSDQLPIDSDALENIYPLTPTQQGMLFHSLAEPGKGLYLNQSVIDFHGELDVQALQNAWQALLDHHPVLRSGFHWQGLDSPLQYVARTVPLDWQVMTLRDDTTPELQVHELAQAALTQGFALDHPGLMRFQLVRLKADHHCLIWTRHHLIVDGWCTGQMVAEVRRSYQSLVAGQGVADAVSVGEFADFVAWLQQQDTAASLDYWQQLLTETNAADSAKLPRPFKPEQGQAPTNAAIGQQYTQALSPASVTGLKALAARHQLTLNSLCQAAWALILKRYTNHDTVTMGITSAGRPDALENAQQMMGVFITTIPLVAQLNEPQSLVDLAHHLQSQLMDSREHEHVPLVEIQKTTGVADALFDNLLVFENYPGEQFQMDDALQFTVRETLERNNYPLTLVLVPHQQLDMRLTIDSGQVEPLVATAMLADFVTLLTQTATAEHDIHGDEFIRALASECQQPGPWQWNQTGQVYDVPATLDAYLARQVERTPTHVALVCPADIVSPIYLEALGANGSDWQPGQDLALSYQTLDALASRLAHYLRRSHQCLRGERIGLCMRRSPEMVIAMLACVKLGCAYVPLDPDMPAQRLAMIVASARPKVVLAQQNVMHQLEGQTPEEPVLTGQTAEGALGAFAGQTVLAVETVLTESHNYHGQPWQPTDSQIVQADDILYVLYTSGSTGKPKGVAVPHAGIVNRIAWMQDTFGLQHDDVVLQKTPYGFDVSVWEFFWPLVSGARLVMAEPDAHKDSGRLSELVRDYGITTMHFVPAMLHGFLESLAGHSLAGHSLAGQTPEGETSFAGQTPQAPSQQAIACPHPQLRRLICSGEALPYHVQQHCLKLLPHVGLYNLYGPTEASIDVTWWDCRAKNIVNEVPIGYPIANMQTWILDRQLNPVPVGVEGELYLAGVGLAAGYLGLPELTESVFIANPLAATATPSATTQPTSDAQYARLYRTGDLARYRADGAIEYLGRADFQVKIRGQRIEPGEIEAVLATYPAIREAVVQVRSRGQQDALVGYVVCEQQLPIEPLMTFLQQRLPVYMVPDQIEILTSLPLTHNGKVDRKNLPEPSWQRVAFSAPQTPTEQQLAALWQSLLGIESVGRHDNFFALGGHSLLLTRLVNRINQQFNLNLRLAQLMELPDLSSLAAYVDMHCHTCQAEPTTDHEDERESFEL</sequence>
<accession>A0A1R4LD45</accession>
<dbReference type="PROSITE" id="PS00455">
    <property type="entry name" value="AMP_BINDING"/>
    <property type="match status" value="1"/>
</dbReference>
<dbReference type="Proteomes" id="UP000188276">
    <property type="component" value="Unassembled WGS sequence"/>
</dbReference>
<dbReference type="InterPro" id="IPR010060">
    <property type="entry name" value="NRPS_synth"/>
</dbReference>
<dbReference type="PROSITE" id="PS00012">
    <property type="entry name" value="PHOSPHOPANTETHEINE"/>
    <property type="match status" value="2"/>
</dbReference>
<dbReference type="GO" id="GO:0044550">
    <property type="term" value="P:secondary metabolite biosynthetic process"/>
    <property type="evidence" value="ECO:0007669"/>
    <property type="project" value="TreeGrafter"/>
</dbReference>
<evidence type="ECO:0000256" key="1">
    <source>
        <dbReference type="ARBA" id="ARBA00001957"/>
    </source>
</evidence>
<dbReference type="InterPro" id="IPR020845">
    <property type="entry name" value="AMP-binding_CS"/>
</dbReference>
<dbReference type="InterPro" id="IPR025110">
    <property type="entry name" value="AMP-bd_C"/>
</dbReference>
<dbReference type="Gene3D" id="3.30.559.30">
    <property type="entry name" value="Nonribosomal peptide synthetase, condensation domain"/>
    <property type="match status" value="3"/>
</dbReference>
<dbReference type="SUPFAM" id="SSF56801">
    <property type="entry name" value="Acetyl-CoA synthetase-like"/>
    <property type="match status" value="1"/>
</dbReference>
<dbReference type="OrthoDB" id="9757559at2"/>
<keyword evidence="2" id="KW-0596">Phosphopantetheine</keyword>
<evidence type="ECO:0000313" key="8">
    <source>
        <dbReference type="Proteomes" id="UP000188276"/>
    </source>
</evidence>
<protein>
    <submittedName>
        <fullName evidence="7">Linear gramicidin synthase subunit B</fullName>
    </submittedName>
</protein>
<evidence type="ECO:0000313" key="7">
    <source>
        <dbReference type="EMBL" id="SJN54194.1"/>
    </source>
</evidence>
<proteinExistence type="predicted"/>
<dbReference type="SUPFAM" id="SSF52777">
    <property type="entry name" value="CoA-dependent acyltransferases"/>
    <property type="match status" value="7"/>
</dbReference>
<feature type="region of interest" description="Disordered" evidence="5">
    <location>
        <begin position="2059"/>
        <end position="2079"/>
    </location>
</feature>
<dbReference type="InterPro" id="IPR000873">
    <property type="entry name" value="AMP-dep_synth/lig_dom"/>
</dbReference>
<dbReference type="SMART" id="SM00823">
    <property type="entry name" value="PKS_PP"/>
    <property type="match status" value="3"/>
</dbReference>
<dbReference type="NCBIfam" id="TIGR01720">
    <property type="entry name" value="NRPS-para261"/>
    <property type="match status" value="1"/>
</dbReference>
<dbReference type="Pfam" id="PF00668">
    <property type="entry name" value="Condensation"/>
    <property type="match status" value="4"/>
</dbReference>
<feature type="domain" description="Carrier" evidence="6">
    <location>
        <begin position="586"/>
        <end position="662"/>
    </location>
</feature>
<dbReference type="Pfam" id="PF00501">
    <property type="entry name" value="AMP-binding"/>
    <property type="match status" value="1"/>
</dbReference>
<dbReference type="GO" id="GO:0031177">
    <property type="term" value="F:phosphopantetheine binding"/>
    <property type="evidence" value="ECO:0007669"/>
    <property type="project" value="InterPro"/>
</dbReference>
<dbReference type="InterPro" id="IPR036736">
    <property type="entry name" value="ACP-like_sf"/>
</dbReference>
<dbReference type="InterPro" id="IPR045851">
    <property type="entry name" value="AMP-bd_C_sf"/>
</dbReference>
<evidence type="ECO:0000259" key="6">
    <source>
        <dbReference type="PROSITE" id="PS50075"/>
    </source>
</evidence>
<dbReference type="PANTHER" id="PTHR45527:SF1">
    <property type="entry name" value="FATTY ACID SYNTHASE"/>
    <property type="match status" value="1"/>
</dbReference>
<dbReference type="Gene3D" id="1.10.1200.10">
    <property type="entry name" value="ACP-like"/>
    <property type="match status" value="3"/>
</dbReference>
<dbReference type="GO" id="GO:0003824">
    <property type="term" value="F:catalytic activity"/>
    <property type="evidence" value="ECO:0007669"/>
    <property type="project" value="InterPro"/>
</dbReference>
<dbReference type="CDD" id="cd17646">
    <property type="entry name" value="A_NRPS_AB3403-like"/>
    <property type="match status" value="1"/>
</dbReference>
<dbReference type="InterPro" id="IPR020806">
    <property type="entry name" value="PKS_PP-bd"/>
</dbReference>
<evidence type="ECO:0000256" key="3">
    <source>
        <dbReference type="ARBA" id="ARBA00022553"/>
    </source>
</evidence>
<dbReference type="Gene3D" id="3.40.50.980">
    <property type="match status" value="2"/>
</dbReference>
<dbReference type="Pfam" id="PF00550">
    <property type="entry name" value="PP-binding"/>
    <property type="match status" value="3"/>
</dbReference>
<dbReference type="Gene3D" id="3.30.300.30">
    <property type="match status" value="1"/>
</dbReference>
<dbReference type="GO" id="GO:0043041">
    <property type="term" value="P:amino acid activation for nonribosomal peptide biosynthetic process"/>
    <property type="evidence" value="ECO:0007669"/>
    <property type="project" value="TreeGrafter"/>
</dbReference>
<name>A0A1R4LD45_VIBR1</name>
<dbReference type="InterPro" id="IPR023213">
    <property type="entry name" value="CAT-like_dom_sf"/>
</dbReference>
<dbReference type="Pfam" id="PF13193">
    <property type="entry name" value="AMP-binding_C"/>
    <property type="match status" value="1"/>
</dbReference>
<evidence type="ECO:0000256" key="5">
    <source>
        <dbReference type="SAM" id="MobiDB-lite"/>
    </source>
</evidence>
<dbReference type="CDD" id="cd19531">
    <property type="entry name" value="LCL_NRPS-like"/>
    <property type="match status" value="1"/>
</dbReference>
<evidence type="ECO:0000256" key="2">
    <source>
        <dbReference type="ARBA" id="ARBA00022450"/>
    </source>
</evidence>
<feature type="compositionally biased region" description="Polar residues" evidence="5">
    <location>
        <begin position="1"/>
        <end position="14"/>
    </location>
</feature>
<feature type="domain" description="Carrier" evidence="6">
    <location>
        <begin position="2349"/>
        <end position="2424"/>
    </location>
</feature>
<feature type="region of interest" description="Disordered" evidence="5">
    <location>
        <begin position="1"/>
        <end position="35"/>
    </location>
</feature>
<dbReference type="InterPro" id="IPR006162">
    <property type="entry name" value="Ppantetheine_attach_site"/>
</dbReference>
<dbReference type="Gene3D" id="3.30.559.10">
    <property type="entry name" value="Chloramphenicol acetyltransferase-like domain"/>
    <property type="match status" value="3"/>
</dbReference>
<comment type="cofactor">
    <cofactor evidence="1">
        <name>pantetheine 4'-phosphate</name>
        <dbReference type="ChEBI" id="CHEBI:47942"/>
    </cofactor>
</comment>
<dbReference type="Gene3D" id="2.30.38.10">
    <property type="entry name" value="Luciferase, Domain 3"/>
    <property type="match status" value="1"/>
</dbReference>
<dbReference type="EMBL" id="FULE01000011">
    <property type="protein sequence ID" value="SJN54194.1"/>
    <property type="molecule type" value="Genomic_DNA"/>
</dbReference>
<keyword evidence="3" id="KW-0597">Phosphoprotein</keyword>
<dbReference type="NCBIfam" id="TIGR01733">
    <property type="entry name" value="AA-adenyl-dom"/>
    <property type="match status" value="1"/>
</dbReference>
<dbReference type="InterPro" id="IPR010071">
    <property type="entry name" value="AA_adenyl_dom"/>
</dbReference>
<dbReference type="InterPro" id="IPR001242">
    <property type="entry name" value="Condensation_dom"/>
</dbReference>
<reference evidence="8" key="1">
    <citation type="submission" date="2017-02" db="EMBL/GenBank/DDBJ databases">
        <authorList>
            <person name="Rodrigo-Torres L."/>
            <person name="Arahal R.D."/>
            <person name="Lucena T."/>
        </authorList>
    </citation>
    <scope>NUCLEOTIDE SEQUENCE [LARGE SCALE GENOMIC DNA]</scope>
    <source>
        <strain evidence="8">CECT 7878</strain>
    </source>
</reference>
<evidence type="ECO:0000256" key="4">
    <source>
        <dbReference type="ARBA" id="ARBA00022737"/>
    </source>
</evidence>
<dbReference type="FunFam" id="1.10.1200.10:FF:000005">
    <property type="entry name" value="Nonribosomal peptide synthetase 1"/>
    <property type="match status" value="1"/>
</dbReference>
<dbReference type="PROSITE" id="PS50075">
    <property type="entry name" value="CARRIER"/>
    <property type="match status" value="3"/>
</dbReference>
<dbReference type="PANTHER" id="PTHR45527">
    <property type="entry name" value="NONRIBOSOMAL PEPTIDE SYNTHETASE"/>
    <property type="match status" value="1"/>
</dbReference>
<gene>
    <name evidence="7" type="primary">lgrB</name>
    <name evidence="7" type="ORF">VR7878_00671</name>
</gene>
<keyword evidence="4" id="KW-0677">Repeat</keyword>
<feature type="domain" description="Carrier" evidence="6">
    <location>
        <begin position="667"/>
        <end position="740"/>
    </location>
</feature>
<dbReference type="STRING" id="1123498.VR7878_00671"/>
<keyword evidence="8" id="KW-1185">Reference proteome</keyword>
<feature type="compositionally biased region" description="Basic and acidic residues" evidence="5">
    <location>
        <begin position="15"/>
        <end position="33"/>
    </location>
</feature>
<dbReference type="SUPFAM" id="SSF47336">
    <property type="entry name" value="ACP-like"/>
    <property type="match status" value="3"/>
</dbReference>
<dbReference type="GO" id="GO:0005737">
    <property type="term" value="C:cytoplasm"/>
    <property type="evidence" value="ECO:0007669"/>
    <property type="project" value="TreeGrafter"/>
</dbReference>
<dbReference type="InterPro" id="IPR009081">
    <property type="entry name" value="PP-bd_ACP"/>
</dbReference>